<feature type="transmembrane region" description="Helical" evidence="1">
    <location>
        <begin position="23"/>
        <end position="41"/>
    </location>
</feature>
<keyword evidence="1" id="KW-0812">Transmembrane</keyword>
<evidence type="ECO:0000313" key="2">
    <source>
        <dbReference type="EMBL" id="VDC96916.1"/>
    </source>
</evidence>
<name>A0A3P6ASR2_BRAOL</name>
<reference evidence="2" key="1">
    <citation type="submission" date="2018-11" db="EMBL/GenBank/DDBJ databases">
        <authorList>
            <consortium name="Genoscope - CEA"/>
            <person name="William W."/>
        </authorList>
    </citation>
    <scope>NUCLEOTIDE SEQUENCE</scope>
</reference>
<proteinExistence type="predicted"/>
<evidence type="ECO:0000256" key="1">
    <source>
        <dbReference type="SAM" id="Phobius"/>
    </source>
</evidence>
<keyword evidence="1" id="KW-0472">Membrane</keyword>
<dbReference type="EMBL" id="LR031872">
    <property type="protein sequence ID" value="VDC96916.1"/>
    <property type="molecule type" value="Genomic_DNA"/>
</dbReference>
<sequence>MSYFGDIADAFRKPMQLLKGTDTSTLASGTSIMIWMLVLYLNRDNTAYVSYASLVLAATFQMHSQLGFVNNFFCGSICRLNEEIKGVANLASRLCP</sequence>
<protein>
    <submittedName>
        <fullName evidence="2">Uncharacterized protein</fullName>
    </submittedName>
</protein>
<keyword evidence="1" id="KW-1133">Transmembrane helix</keyword>
<dbReference type="AlphaFoldDB" id="A0A3P6ASR2"/>
<gene>
    <name evidence="2" type="ORF">BOLC3T19279H</name>
</gene>
<accession>A0A3P6ASR2</accession>
<organism evidence="2">
    <name type="scientific">Brassica oleracea</name>
    <name type="common">Wild cabbage</name>
    <dbReference type="NCBI Taxonomy" id="3712"/>
    <lineage>
        <taxon>Eukaryota</taxon>
        <taxon>Viridiplantae</taxon>
        <taxon>Streptophyta</taxon>
        <taxon>Embryophyta</taxon>
        <taxon>Tracheophyta</taxon>
        <taxon>Spermatophyta</taxon>
        <taxon>Magnoliopsida</taxon>
        <taxon>eudicotyledons</taxon>
        <taxon>Gunneridae</taxon>
        <taxon>Pentapetalae</taxon>
        <taxon>rosids</taxon>
        <taxon>malvids</taxon>
        <taxon>Brassicales</taxon>
        <taxon>Brassicaceae</taxon>
        <taxon>Brassiceae</taxon>
        <taxon>Brassica</taxon>
    </lineage>
</organism>